<evidence type="ECO:0000256" key="6">
    <source>
        <dbReference type="SAM" id="MobiDB-lite"/>
    </source>
</evidence>
<accession>A0AAE1EFZ2</accession>
<dbReference type="AlphaFoldDB" id="A0AAE1EFZ2"/>
<organism evidence="8 9">
    <name type="scientific">Petrolisthes cinctipes</name>
    <name type="common">Flat porcelain crab</name>
    <dbReference type="NCBI Taxonomy" id="88211"/>
    <lineage>
        <taxon>Eukaryota</taxon>
        <taxon>Metazoa</taxon>
        <taxon>Ecdysozoa</taxon>
        <taxon>Arthropoda</taxon>
        <taxon>Crustacea</taxon>
        <taxon>Multicrustacea</taxon>
        <taxon>Malacostraca</taxon>
        <taxon>Eumalacostraca</taxon>
        <taxon>Eucarida</taxon>
        <taxon>Decapoda</taxon>
        <taxon>Pleocyemata</taxon>
        <taxon>Anomura</taxon>
        <taxon>Galatheoidea</taxon>
        <taxon>Porcellanidae</taxon>
        <taxon>Petrolisthes</taxon>
    </lineage>
</organism>
<dbReference type="PANTHER" id="PTHR46927:SF3">
    <property type="entry name" value="THAP-TYPE DOMAIN-CONTAINING PROTEIN"/>
    <property type="match status" value="1"/>
</dbReference>
<protein>
    <recommendedName>
        <fullName evidence="7">THAP-type domain-containing protein</fullName>
    </recommendedName>
</protein>
<keyword evidence="4 5" id="KW-0238">DNA-binding</keyword>
<dbReference type="SMART" id="SM00692">
    <property type="entry name" value="DM3"/>
    <property type="match status" value="1"/>
</dbReference>
<dbReference type="SUPFAM" id="SSF57716">
    <property type="entry name" value="Glucocorticoid receptor-like (DNA-binding domain)"/>
    <property type="match status" value="1"/>
</dbReference>
<name>A0AAE1EFZ2_PETCI</name>
<dbReference type="PROSITE" id="PS50950">
    <property type="entry name" value="ZF_THAP"/>
    <property type="match status" value="1"/>
</dbReference>
<evidence type="ECO:0000256" key="2">
    <source>
        <dbReference type="ARBA" id="ARBA00022771"/>
    </source>
</evidence>
<proteinExistence type="predicted"/>
<dbReference type="GO" id="GO:0003677">
    <property type="term" value="F:DNA binding"/>
    <property type="evidence" value="ECO:0007669"/>
    <property type="project" value="UniProtKB-UniRule"/>
</dbReference>
<evidence type="ECO:0000259" key="7">
    <source>
        <dbReference type="PROSITE" id="PS50950"/>
    </source>
</evidence>
<comment type="caution">
    <text evidence="8">The sequence shown here is derived from an EMBL/GenBank/DDBJ whole genome shotgun (WGS) entry which is preliminary data.</text>
</comment>
<dbReference type="SMART" id="SM00980">
    <property type="entry name" value="THAP"/>
    <property type="match status" value="1"/>
</dbReference>
<dbReference type="EMBL" id="JAWQEG010008772">
    <property type="protein sequence ID" value="KAK3849673.1"/>
    <property type="molecule type" value="Genomic_DNA"/>
</dbReference>
<feature type="compositionally biased region" description="Polar residues" evidence="6">
    <location>
        <begin position="242"/>
        <end position="255"/>
    </location>
</feature>
<reference evidence="8" key="1">
    <citation type="submission" date="2023-10" db="EMBL/GenBank/DDBJ databases">
        <title>Genome assemblies of two species of porcelain crab, Petrolisthes cinctipes and Petrolisthes manimaculis (Anomura: Porcellanidae).</title>
        <authorList>
            <person name="Angst P."/>
        </authorList>
    </citation>
    <scope>NUCLEOTIDE SEQUENCE</scope>
    <source>
        <strain evidence="8">PB745_01</strain>
        <tissue evidence="8">Gill</tissue>
    </source>
</reference>
<evidence type="ECO:0000256" key="1">
    <source>
        <dbReference type="ARBA" id="ARBA00022723"/>
    </source>
</evidence>
<dbReference type="InterPro" id="IPR006612">
    <property type="entry name" value="THAP_Znf"/>
</dbReference>
<evidence type="ECO:0000313" key="8">
    <source>
        <dbReference type="EMBL" id="KAK3849673.1"/>
    </source>
</evidence>
<dbReference type="InterPro" id="IPR052224">
    <property type="entry name" value="THAP_domain_protein"/>
</dbReference>
<evidence type="ECO:0000256" key="3">
    <source>
        <dbReference type="ARBA" id="ARBA00022833"/>
    </source>
</evidence>
<keyword evidence="1" id="KW-0479">Metal-binding</keyword>
<dbReference type="Proteomes" id="UP001286313">
    <property type="component" value="Unassembled WGS sequence"/>
</dbReference>
<dbReference type="GO" id="GO:0008270">
    <property type="term" value="F:zinc ion binding"/>
    <property type="evidence" value="ECO:0007669"/>
    <property type="project" value="UniProtKB-KW"/>
</dbReference>
<evidence type="ECO:0000256" key="4">
    <source>
        <dbReference type="ARBA" id="ARBA00023125"/>
    </source>
</evidence>
<dbReference type="Pfam" id="PF05485">
    <property type="entry name" value="THAP"/>
    <property type="match status" value="1"/>
</dbReference>
<keyword evidence="3" id="KW-0862">Zinc</keyword>
<evidence type="ECO:0000256" key="5">
    <source>
        <dbReference type="PROSITE-ProRule" id="PRU00309"/>
    </source>
</evidence>
<keyword evidence="2 5" id="KW-0863">Zinc-finger</keyword>
<dbReference type="PANTHER" id="PTHR46927">
    <property type="entry name" value="AGAP005574-PA"/>
    <property type="match status" value="1"/>
</dbReference>
<feature type="domain" description="THAP-type" evidence="7">
    <location>
        <begin position="1"/>
        <end position="86"/>
    </location>
</feature>
<gene>
    <name evidence="8" type="ORF">Pcinc_043579</name>
</gene>
<feature type="region of interest" description="Disordered" evidence="6">
    <location>
        <begin position="230"/>
        <end position="255"/>
    </location>
</feature>
<sequence length="374" mass="42327">MSGACAVSGCTANRMKLKSIIPFYKFPEDKKLRQKWVNCCMRKTAVDPNTEKICMLHFEKKYFLNRSKNVHITKIELKDDAFPKLCLPFSKDIPWLRIRKPEIILEGELNGDPNGKFKGGITSARFPRIDMAGRQEQITLAKSLDFLLGPEEQQPWQDNYNIKTESSKSPNSDNDICIEEHSIDDPIHNDGYKIEELSSTHRDQSSQQDVVMGARNSEEEEVMTYQVLTGRQQDVTGRDHTPTTQPSTSTGKNPPSHSFFVLQRYVVRNQLHATALTTTSTNITNTQTLYPFITLTTTCTNTPYPFTLTTTTTNTNTLHPFITLTTTITNTHTLYPSITFTTTCTNTPYPFITLTTTTNTNTLHPSITLTTTIH</sequence>
<evidence type="ECO:0000313" key="9">
    <source>
        <dbReference type="Proteomes" id="UP001286313"/>
    </source>
</evidence>
<keyword evidence="9" id="KW-1185">Reference proteome</keyword>